<reference evidence="7" key="2">
    <citation type="submission" date="2023-01" db="EMBL/GenBank/DDBJ databases">
        <title>Draft genome sequence of Portibacter lacus strain NBRC 108769.</title>
        <authorList>
            <person name="Sun Q."/>
            <person name="Mori K."/>
        </authorList>
    </citation>
    <scope>NUCLEOTIDE SEQUENCE</scope>
    <source>
        <strain evidence="7">NBRC 108769</strain>
    </source>
</reference>
<dbReference type="GO" id="GO:0008234">
    <property type="term" value="F:cysteine-type peptidase activity"/>
    <property type="evidence" value="ECO:0007669"/>
    <property type="project" value="UniProtKB-KW"/>
</dbReference>
<comment type="caution">
    <text evidence="7">The sequence shown here is derived from an EMBL/GenBank/DDBJ whole genome shotgun (WGS) entry which is preliminary data.</text>
</comment>
<keyword evidence="3 7" id="KW-0378">Hydrolase</keyword>
<keyword evidence="2" id="KW-0645">Protease</keyword>
<reference evidence="7" key="1">
    <citation type="journal article" date="2014" name="Int. J. Syst. Evol. Microbiol.">
        <title>Complete genome sequence of Corynebacterium casei LMG S-19264T (=DSM 44701T), isolated from a smear-ripened cheese.</title>
        <authorList>
            <consortium name="US DOE Joint Genome Institute (JGI-PGF)"/>
            <person name="Walter F."/>
            <person name="Albersmeier A."/>
            <person name="Kalinowski J."/>
            <person name="Ruckert C."/>
        </authorList>
    </citation>
    <scope>NUCLEOTIDE SEQUENCE</scope>
    <source>
        <strain evidence="7">NBRC 108769</strain>
    </source>
</reference>
<dbReference type="Proteomes" id="UP001156666">
    <property type="component" value="Unassembled WGS sequence"/>
</dbReference>
<protein>
    <submittedName>
        <fullName evidence="7">Hydrolase Nlp/P60</fullName>
    </submittedName>
</protein>
<evidence type="ECO:0000256" key="2">
    <source>
        <dbReference type="ARBA" id="ARBA00022670"/>
    </source>
</evidence>
<evidence type="ECO:0000313" key="7">
    <source>
        <dbReference type="EMBL" id="GLR15971.1"/>
    </source>
</evidence>
<feature type="domain" description="SH3b" evidence="5">
    <location>
        <begin position="14"/>
        <end position="79"/>
    </location>
</feature>
<dbReference type="InterPro" id="IPR041382">
    <property type="entry name" value="SH3_16"/>
</dbReference>
<dbReference type="EMBL" id="BSOH01000002">
    <property type="protein sequence ID" value="GLR15971.1"/>
    <property type="molecule type" value="Genomic_DNA"/>
</dbReference>
<dbReference type="SUPFAM" id="SSF54001">
    <property type="entry name" value="Cysteine proteinases"/>
    <property type="match status" value="1"/>
</dbReference>
<keyword evidence="8" id="KW-1185">Reference proteome</keyword>
<organism evidence="7 8">
    <name type="scientific">Portibacter lacus</name>
    <dbReference type="NCBI Taxonomy" id="1099794"/>
    <lineage>
        <taxon>Bacteria</taxon>
        <taxon>Pseudomonadati</taxon>
        <taxon>Bacteroidota</taxon>
        <taxon>Saprospiria</taxon>
        <taxon>Saprospirales</taxon>
        <taxon>Haliscomenobacteraceae</taxon>
        <taxon>Portibacter</taxon>
    </lineage>
</organism>
<evidence type="ECO:0000313" key="8">
    <source>
        <dbReference type="Proteomes" id="UP001156666"/>
    </source>
</evidence>
<dbReference type="Gene3D" id="2.30.30.40">
    <property type="entry name" value="SH3 Domains"/>
    <property type="match status" value="1"/>
</dbReference>
<evidence type="ECO:0000256" key="1">
    <source>
        <dbReference type="ARBA" id="ARBA00007074"/>
    </source>
</evidence>
<dbReference type="Pfam" id="PF00877">
    <property type="entry name" value="NLPC_P60"/>
    <property type="match status" value="1"/>
</dbReference>
<keyword evidence="4" id="KW-0788">Thiol protease</keyword>
<dbReference type="RefSeq" id="WP_235294834.1">
    <property type="nucleotide sequence ID" value="NZ_BSOH01000002.1"/>
</dbReference>
<evidence type="ECO:0000256" key="4">
    <source>
        <dbReference type="ARBA" id="ARBA00022807"/>
    </source>
</evidence>
<dbReference type="InterPro" id="IPR003646">
    <property type="entry name" value="SH3-like_bac-type"/>
</dbReference>
<dbReference type="PROSITE" id="PS51935">
    <property type="entry name" value="NLPC_P60"/>
    <property type="match status" value="1"/>
</dbReference>
<dbReference type="PANTHER" id="PTHR47053">
    <property type="entry name" value="MUREIN DD-ENDOPEPTIDASE MEPH-RELATED"/>
    <property type="match status" value="1"/>
</dbReference>
<dbReference type="PANTHER" id="PTHR47053:SF1">
    <property type="entry name" value="MUREIN DD-ENDOPEPTIDASE MEPH-RELATED"/>
    <property type="match status" value="1"/>
</dbReference>
<gene>
    <name evidence="7" type="ORF">GCM10007940_05860</name>
</gene>
<evidence type="ECO:0000259" key="6">
    <source>
        <dbReference type="PROSITE" id="PS51935"/>
    </source>
</evidence>
<sequence>MPKKYGKKIIQSEDPFAICIVAIAPLRARPSHSEEQVSQLLIGEQAMILDRKGKHWYKVRTEWDNYVGWIDAKQIHLIDEEDFEKNKEHAAFALELVQGAMGAEFSIPVTIGATLPRFDGISCKMPFGKMTYSGQAIFADTLELDEYRLVKLGLKYIHAPYQWGGRSPFGIDGSGLIQMIFKLAGIRIPRDSDKQIALGELVDFPSDAQPADLAFFEDTKGNIVHVGMIIEESKILHAYGKVRQDYFDHHGIYNSDLGKYTHKLRIIKRVIVREKNMDGALSAVVSES</sequence>
<dbReference type="InterPro" id="IPR000064">
    <property type="entry name" value="NLP_P60_dom"/>
</dbReference>
<evidence type="ECO:0000256" key="3">
    <source>
        <dbReference type="ARBA" id="ARBA00022801"/>
    </source>
</evidence>
<dbReference type="GO" id="GO:0006508">
    <property type="term" value="P:proteolysis"/>
    <property type="evidence" value="ECO:0007669"/>
    <property type="project" value="UniProtKB-KW"/>
</dbReference>
<name>A0AA37WC02_9BACT</name>
<accession>A0AA37WC02</accession>
<evidence type="ECO:0000259" key="5">
    <source>
        <dbReference type="PROSITE" id="PS51781"/>
    </source>
</evidence>
<dbReference type="InterPro" id="IPR051202">
    <property type="entry name" value="Peptidase_C40"/>
</dbReference>
<dbReference type="AlphaFoldDB" id="A0AA37WC02"/>
<dbReference type="PROSITE" id="PS51781">
    <property type="entry name" value="SH3B"/>
    <property type="match status" value="1"/>
</dbReference>
<dbReference type="Gene3D" id="3.90.1720.10">
    <property type="entry name" value="endopeptidase domain like (from Nostoc punctiforme)"/>
    <property type="match status" value="1"/>
</dbReference>
<comment type="similarity">
    <text evidence="1">Belongs to the peptidase C40 family.</text>
</comment>
<dbReference type="Pfam" id="PF18348">
    <property type="entry name" value="SH3_16"/>
    <property type="match status" value="1"/>
</dbReference>
<proteinExistence type="inferred from homology"/>
<dbReference type="InterPro" id="IPR038765">
    <property type="entry name" value="Papain-like_cys_pep_sf"/>
</dbReference>
<feature type="domain" description="NlpC/P60" evidence="6">
    <location>
        <begin position="143"/>
        <end position="271"/>
    </location>
</feature>